<keyword evidence="2" id="KW-0812">Transmembrane</keyword>
<comment type="caution">
    <text evidence="3">The sequence shown here is derived from an EMBL/GenBank/DDBJ whole genome shotgun (WGS) entry which is preliminary data.</text>
</comment>
<dbReference type="STRING" id="1150864.MILUP08_40400"/>
<dbReference type="eggNOG" id="COG4965">
    <property type="taxonomic scope" value="Bacteria"/>
</dbReference>
<evidence type="ECO:0000256" key="1">
    <source>
        <dbReference type="SAM" id="MobiDB-lite"/>
    </source>
</evidence>
<feature type="region of interest" description="Disordered" evidence="1">
    <location>
        <begin position="60"/>
        <end position="154"/>
    </location>
</feature>
<evidence type="ECO:0000256" key="2">
    <source>
        <dbReference type="SAM" id="Phobius"/>
    </source>
</evidence>
<feature type="transmembrane region" description="Helical" evidence="2">
    <location>
        <begin position="383"/>
        <end position="408"/>
    </location>
</feature>
<proteinExistence type="predicted"/>
<sequence>MTGGTALVVGLLLAAAALVAWPARTVRARRRRVLAPGHGAAGADPDDALVQWIRDLARRPGGPTDEFGDVPASAHPDVLPSPPGVSASSGGRTVVAWSTRDLDGSPSRPRATGGPGGSTRPAGPARPPIRRDPRRPAATARPEAEALGAVEHPGSSLVDPAGHRLVVPADHHLVDVPDHHLVDHAGHHLVDPADQRLVDLADHAAGGSSVARPVRGHRSPRRVLLLVGVMGAGVGALSAGPVAAVAVAGYGTLAMRALLRWRANRHAELVRRRGLDLLCGLAADLRAGLPVPPTLEIAAGERSGGADRLRELTSAAVRLADRTGAPLAELIERIEADARATDRGLAAAAAQAAGARATAWLLAALPVGGIGLGYGIGVDPLAVLLHSTVGGVCAVLAVALQIVGLFWAERLGAASGRAG</sequence>
<keyword evidence="4" id="KW-1185">Reference proteome</keyword>
<evidence type="ECO:0000313" key="3">
    <source>
        <dbReference type="EMBL" id="CCH15494.1"/>
    </source>
</evidence>
<evidence type="ECO:0000313" key="4">
    <source>
        <dbReference type="Proteomes" id="UP000003448"/>
    </source>
</evidence>
<reference evidence="4" key="1">
    <citation type="journal article" date="2012" name="J. Bacteriol.">
        <title>Genome Sequence of Micromonospora lupini Lupac 08, Isolated from Root Nodules of Lupinus angustifolius.</title>
        <authorList>
            <person name="Alonso-Vega P."/>
            <person name="Normand P."/>
            <person name="Bacigalupe R."/>
            <person name="Pujic P."/>
            <person name="Lajus A."/>
            <person name="Vallenet D."/>
            <person name="Carro L."/>
            <person name="Coll P."/>
            <person name="Trujillo M.E."/>
        </authorList>
    </citation>
    <scope>NUCLEOTIDE SEQUENCE [LARGE SCALE GENOMIC DNA]</scope>
    <source>
        <strain evidence="4">Lupac 08</strain>
    </source>
</reference>
<feature type="transmembrane region" description="Helical" evidence="2">
    <location>
        <begin position="223"/>
        <end position="253"/>
    </location>
</feature>
<dbReference type="Proteomes" id="UP000003448">
    <property type="component" value="Unassembled WGS sequence"/>
</dbReference>
<dbReference type="PANTHER" id="PTHR35007">
    <property type="entry name" value="INTEGRAL MEMBRANE PROTEIN-RELATED"/>
    <property type="match status" value="1"/>
</dbReference>
<dbReference type="AlphaFoldDB" id="I0KV97"/>
<name>I0KV97_9ACTN</name>
<evidence type="ECO:0008006" key="5">
    <source>
        <dbReference type="Google" id="ProtNLM"/>
    </source>
</evidence>
<organism evidence="3 4">
    <name type="scientific">Micromonospora lupini str. Lupac 08</name>
    <dbReference type="NCBI Taxonomy" id="1150864"/>
    <lineage>
        <taxon>Bacteria</taxon>
        <taxon>Bacillati</taxon>
        <taxon>Actinomycetota</taxon>
        <taxon>Actinomycetes</taxon>
        <taxon>Micromonosporales</taxon>
        <taxon>Micromonosporaceae</taxon>
        <taxon>Micromonospora</taxon>
    </lineage>
</organism>
<protein>
    <recommendedName>
        <fullName evidence="5">Tight adherence protein B</fullName>
    </recommendedName>
</protein>
<keyword evidence="2" id="KW-1133">Transmembrane helix</keyword>
<keyword evidence="2" id="KW-0472">Membrane</keyword>
<dbReference type="EMBL" id="CAIE01000005">
    <property type="protein sequence ID" value="CCH15494.1"/>
    <property type="molecule type" value="Genomic_DNA"/>
</dbReference>
<feature type="transmembrane region" description="Helical" evidence="2">
    <location>
        <begin position="359"/>
        <end position="377"/>
    </location>
</feature>
<gene>
    <name evidence="3" type="ORF">MILUP08_40400</name>
</gene>
<dbReference type="PANTHER" id="PTHR35007:SF4">
    <property type="entry name" value="CONSERVED TRANSMEMBRANE PROTEIN-RELATED"/>
    <property type="match status" value="1"/>
</dbReference>
<accession>I0KV97</accession>